<evidence type="ECO:0000313" key="2">
    <source>
        <dbReference type="EMBL" id="MFC6752892.1"/>
    </source>
</evidence>
<dbReference type="AlphaFoldDB" id="A0ABD5SAF5"/>
<keyword evidence="1" id="KW-0812">Transmembrane</keyword>
<dbReference type="EMBL" id="JBHSWW010000048">
    <property type="protein sequence ID" value="MFC6752892.1"/>
    <property type="molecule type" value="Genomic_DNA"/>
</dbReference>
<gene>
    <name evidence="2" type="ORF">ACFQEU_05350</name>
</gene>
<accession>A0ABD5SAF5</accession>
<proteinExistence type="predicted"/>
<protein>
    <submittedName>
        <fullName evidence="2">Brp/Blh family beta-carotene 15,15'-dioxygenase</fullName>
    </submittedName>
</protein>
<evidence type="ECO:0000313" key="3">
    <source>
        <dbReference type="Proteomes" id="UP001596442"/>
    </source>
</evidence>
<comment type="caution">
    <text evidence="2">The sequence shown here is derived from an EMBL/GenBank/DDBJ whole genome shotgun (WGS) entry which is preliminary data.</text>
</comment>
<keyword evidence="1" id="KW-0472">Membrane</keyword>
<reference evidence="2 3" key="1">
    <citation type="journal article" date="2019" name="Int. J. Syst. Evol. Microbiol.">
        <title>The Global Catalogue of Microorganisms (GCM) 10K type strain sequencing project: providing services to taxonomists for standard genome sequencing and annotation.</title>
        <authorList>
            <consortium name="The Broad Institute Genomics Platform"/>
            <consortium name="The Broad Institute Genome Sequencing Center for Infectious Disease"/>
            <person name="Wu L."/>
            <person name="Ma J."/>
        </authorList>
    </citation>
    <scope>NUCLEOTIDE SEQUENCE [LARGE SCALE GENOMIC DNA]</scope>
    <source>
        <strain evidence="2 3">CGMCC 1.3239</strain>
    </source>
</reference>
<feature type="transmembrane region" description="Helical" evidence="1">
    <location>
        <begin position="20"/>
        <end position="41"/>
    </location>
</feature>
<feature type="non-terminal residue" evidence="2">
    <location>
        <position position="1"/>
    </location>
</feature>
<sequence length="50" mass="4979">VVGGVALAVPYGVAAPGDLLGVSLVAIAAMTLPHVAVVAWLDGRQGIWRA</sequence>
<dbReference type="Pfam" id="PF15461">
    <property type="entry name" value="BCD"/>
    <property type="match status" value="1"/>
</dbReference>
<organism evidence="2 3">
    <name type="scientific">Halorubrum tibetense</name>
    <dbReference type="NCBI Taxonomy" id="175631"/>
    <lineage>
        <taxon>Archaea</taxon>
        <taxon>Methanobacteriati</taxon>
        <taxon>Methanobacteriota</taxon>
        <taxon>Stenosarchaea group</taxon>
        <taxon>Halobacteria</taxon>
        <taxon>Halobacteriales</taxon>
        <taxon>Haloferacaceae</taxon>
        <taxon>Halorubrum</taxon>
    </lineage>
</organism>
<keyword evidence="1" id="KW-1133">Transmembrane helix</keyword>
<dbReference type="Proteomes" id="UP001596442">
    <property type="component" value="Unassembled WGS sequence"/>
</dbReference>
<keyword evidence="3" id="KW-1185">Reference proteome</keyword>
<dbReference type="RefSeq" id="WP_379780034.1">
    <property type="nucleotide sequence ID" value="NZ_JBHSWW010000048.1"/>
</dbReference>
<dbReference type="InterPro" id="IPR022270">
    <property type="entry name" value="Blh_diox"/>
</dbReference>
<evidence type="ECO:0000256" key="1">
    <source>
        <dbReference type="SAM" id="Phobius"/>
    </source>
</evidence>
<name>A0ABD5SAF5_9EURY</name>